<keyword evidence="3" id="KW-1185">Reference proteome</keyword>
<evidence type="ECO:0000313" key="3">
    <source>
        <dbReference type="Proteomes" id="UP001153269"/>
    </source>
</evidence>
<sequence length="121" mass="13824">MRKKLKRGRGKGGTNRRRWWESKKQNNFLKEPSSPLVSLCPLIYSRLLVSSHLLSSPCVLSSPLVSLCPLFLSLLSHFRVETDELQRGDKRAEQPPHTTEGLKSEGDIIIIIRQRTTVFQV</sequence>
<protein>
    <submittedName>
        <fullName evidence="2">Uncharacterized protein</fullName>
    </submittedName>
</protein>
<name>A0A9N7VQJ3_PLEPL</name>
<organism evidence="2 3">
    <name type="scientific">Pleuronectes platessa</name>
    <name type="common">European plaice</name>
    <dbReference type="NCBI Taxonomy" id="8262"/>
    <lineage>
        <taxon>Eukaryota</taxon>
        <taxon>Metazoa</taxon>
        <taxon>Chordata</taxon>
        <taxon>Craniata</taxon>
        <taxon>Vertebrata</taxon>
        <taxon>Euteleostomi</taxon>
        <taxon>Actinopterygii</taxon>
        <taxon>Neopterygii</taxon>
        <taxon>Teleostei</taxon>
        <taxon>Neoteleostei</taxon>
        <taxon>Acanthomorphata</taxon>
        <taxon>Carangaria</taxon>
        <taxon>Pleuronectiformes</taxon>
        <taxon>Pleuronectoidei</taxon>
        <taxon>Pleuronectidae</taxon>
        <taxon>Pleuronectes</taxon>
    </lineage>
</organism>
<evidence type="ECO:0000256" key="1">
    <source>
        <dbReference type="SAM" id="MobiDB-lite"/>
    </source>
</evidence>
<dbReference type="AlphaFoldDB" id="A0A9N7VQJ3"/>
<gene>
    <name evidence="2" type="ORF">PLEPLA_LOCUS42586</name>
</gene>
<feature type="compositionally biased region" description="Basic residues" evidence="1">
    <location>
        <begin position="1"/>
        <end position="17"/>
    </location>
</feature>
<proteinExistence type="predicted"/>
<feature type="region of interest" description="Disordered" evidence="1">
    <location>
        <begin position="1"/>
        <end position="21"/>
    </location>
</feature>
<evidence type="ECO:0000313" key="2">
    <source>
        <dbReference type="EMBL" id="CAB1454819.1"/>
    </source>
</evidence>
<dbReference type="EMBL" id="CADEAL010004226">
    <property type="protein sequence ID" value="CAB1454819.1"/>
    <property type="molecule type" value="Genomic_DNA"/>
</dbReference>
<comment type="caution">
    <text evidence="2">The sequence shown here is derived from an EMBL/GenBank/DDBJ whole genome shotgun (WGS) entry which is preliminary data.</text>
</comment>
<reference evidence="2" key="1">
    <citation type="submission" date="2020-03" db="EMBL/GenBank/DDBJ databases">
        <authorList>
            <person name="Weist P."/>
        </authorList>
    </citation>
    <scope>NUCLEOTIDE SEQUENCE</scope>
</reference>
<accession>A0A9N7VQJ3</accession>
<dbReference type="Proteomes" id="UP001153269">
    <property type="component" value="Unassembled WGS sequence"/>
</dbReference>